<evidence type="ECO:0000313" key="2">
    <source>
        <dbReference type="EMBL" id="KIW02269.1"/>
    </source>
</evidence>
<dbReference type="GeneID" id="27314392"/>
<dbReference type="OrthoDB" id="5131368at2759"/>
<evidence type="ECO:0000313" key="3">
    <source>
        <dbReference type="Proteomes" id="UP000053259"/>
    </source>
</evidence>
<dbReference type="GO" id="GO:0016491">
    <property type="term" value="F:oxidoreductase activity"/>
    <property type="evidence" value="ECO:0007669"/>
    <property type="project" value="InterPro"/>
</dbReference>
<gene>
    <name evidence="2" type="ORF">PV09_06419</name>
</gene>
<sequence length="291" mass="33539">MTNVAATGTSTGVMSEKRLPYAVTQDELFSSDFDPKSMKKIASELILLAGGAYAVLLQMAYPGVAKGVDEHSNFAYRPTDRLRTTMTFVYCMMYGTPEEKKTIVDWVHKAHSVVKGPDYSADDPDLQLWVAATLYGAATEIHEKFFGKQSEKEADKIYREYSIIATSLRVPADKWPKSRAAFWEYWNHMLETLEINQNAKNVCNDLCYNKHGPLWVRTTLPIIRVFTAEWLTPRMRQEYGLKRSPKAYKTLMMSSKAVYPALPKFIRHYPVRFYLKDMRKRMKKTQGGKWQ</sequence>
<evidence type="ECO:0000259" key="1">
    <source>
        <dbReference type="Pfam" id="PF09995"/>
    </source>
</evidence>
<protein>
    <recommendedName>
        <fullName evidence="1">ER-bound oxygenase mpaB/mpaB'/Rubber oxygenase catalytic domain-containing protein</fullName>
    </recommendedName>
</protein>
<dbReference type="HOGENOM" id="CLU_059206_3_1_1"/>
<dbReference type="EMBL" id="KN847550">
    <property type="protein sequence ID" value="KIW02269.1"/>
    <property type="molecule type" value="Genomic_DNA"/>
</dbReference>
<dbReference type="PANTHER" id="PTHR36151:SF3">
    <property type="entry name" value="ER-BOUND OXYGENASE MPAB_MPAB'_RUBBER OXYGENASE CATALYTIC DOMAIN-CONTAINING PROTEIN"/>
    <property type="match status" value="1"/>
</dbReference>
<dbReference type="PANTHER" id="PTHR36151">
    <property type="entry name" value="BLR2777 PROTEIN"/>
    <property type="match status" value="1"/>
</dbReference>
<dbReference type="VEuPathDB" id="FungiDB:PV09_06419"/>
<name>A0A0D2ASY6_9PEZI</name>
<dbReference type="STRING" id="253628.A0A0D2ASY6"/>
<feature type="domain" description="ER-bound oxygenase mpaB/mpaB'/Rubber oxygenase catalytic" evidence="1">
    <location>
        <begin position="41"/>
        <end position="246"/>
    </location>
</feature>
<reference evidence="2 3" key="1">
    <citation type="submission" date="2015-01" db="EMBL/GenBank/DDBJ databases">
        <title>The Genome Sequence of Ochroconis gallopava CBS43764.</title>
        <authorList>
            <consortium name="The Broad Institute Genomics Platform"/>
            <person name="Cuomo C."/>
            <person name="de Hoog S."/>
            <person name="Gorbushina A."/>
            <person name="Stielow B."/>
            <person name="Teixiera M."/>
            <person name="Abouelleil A."/>
            <person name="Chapman S.B."/>
            <person name="Priest M."/>
            <person name="Young S.K."/>
            <person name="Wortman J."/>
            <person name="Nusbaum C."/>
            <person name="Birren B."/>
        </authorList>
    </citation>
    <scope>NUCLEOTIDE SEQUENCE [LARGE SCALE GENOMIC DNA]</scope>
    <source>
        <strain evidence="2 3">CBS 43764</strain>
    </source>
</reference>
<dbReference type="AlphaFoldDB" id="A0A0D2ASY6"/>
<keyword evidence="3" id="KW-1185">Reference proteome</keyword>
<dbReference type="Pfam" id="PF09995">
    <property type="entry name" value="MPAB_Lcp_cat"/>
    <property type="match status" value="1"/>
</dbReference>
<dbReference type="Proteomes" id="UP000053259">
    <property type="component" value="Unassembled WGS sequence"/>
</dbReference>
<accession>A0A0D2ASY6</accession>
<proteinExistence type="predicted"/>
<dbReference type="InterPro" id="IPR018713">
    <property type="entry name" value="MPAB/Lcp_cat_dom"/>
</dbReference>
<dbReference type="InParanoid" id="A0A0D2ASY6"/>
<organism evidence="2 3">
    <name type="scientific">Verruconis gallopava</name>
    <dbReference type="NCBI Taxonomy" id="253628"/>
    <lineage>
        <taxon>Eukaryota</taxon>
        <taxon>Fungi</taxon>
        <taxon>Dikarya</taxon>
        <taxon>Ascomycota</taxon>
        <taxon>Pezizomycotina</taxon>
        <taxon>Dothideomycetes</taxon>
        <taxon>Pleosporomycetidae</taxon>
        <taxon>Venturiales</taxon>
        <taxon>Sympoventuriaceae</taxon>
        <taxon>Verruconis</taxon>
    </lineage>
</organism>
<dbReference type="RefSeq" id="XP_016212138.1">
    <property type="nucleotide sequence ID" value="XM_016360056.1"/>
</dbReference>